<evidence type="ECO:0000313" key="2">
    <source>
        <dbReference type="EMBL" id="OAV97675.1"/>
    </source>
</evidence>
<protein>
    <submittedName>
        <fullName evidence="2 3">Uncharacterized protein</fullName>
    </submittedName>
</protein>
<keyword evidence="1" id="KW-0732">Signal</keyword>
<sequence>MKNFLVISAGLFILFQATIGSPTPGPHPGGIIDGKGKAQRDPVDCECHQEACACTGPPCCPAKRS</sequence>
<dbReference type="AlphaFoldDB" id="A0A180GXY4"/>
<feature type="signal peptide" evidence="1">
    <location>
        <begin position="1"/>
        <end position="20"/>
    </location>
</feature>
<evidence type="ECO:0000313" key="3">
    <source>
        <dbReference type="EnsemblFungi" id="PTTG_25921-t43_1-p1"/>
    </source>
</evidence>
<gene>
    <name evidence="2" type="ORF">PTTG_25921</name>
</gene>
<dbReference type="Proteomes" id="UP000005240">
    <property type="component" value="Unassembled WGS sequence"/>
</dbReference>
<dbReference type="VEuPathDB" id="FungiDB:PTTG_25921"/>
<evidence type="ECO:0000313" key="4">
    <source>
        <dbReference type="Proteomes" id="UP000005240"/>
    </source>
</evidence>
<reference evidence="3" key="4">
    <citation type="submission" date="2025-05" db="UniProtKB">
        <authorList>
            <consortium name="EnsemblFungi"/>
        </authorList>
    </citation>
    <scope>IDENTIFICATION</scope>
    <source>
        <strain evidence="3">isolate 1-1 / race 1 (BBBD)</strain>
    </source>
</reference>
<feature type="chain" id="PRO_5008110420" evidence="1">
    <location>
        <begin position="21"/>
        <end position="65"/>
    </location>
</feature>
<dbReference type="EMBL" id="ADAS02000011">
    <property type="protein sequence ID" value="OAV97675.1"/>
    <property type="molecule type" value="Genomic_DNA"/>
</dbReference>
<reference evidence="3 4" key="3">
    <citation type="journal article" date="2017" name="G3 (Bethesda)">
        <title>Comparative analysis highlights variable genome content of wheat rusts and divergence of the mating loci.</title>
        <authorList>
            <person name="Cuomo C.A."/>
            <person name="Bakkeren G."/>
            <person name="Khalil H.B."/>
            <person name="Panwar V."/>
            <person name="Joly D."/>
            <person name="Linning R."/>
            <person name="Sakthikumar S."/>
            <person name="Song X."/>
            <person name="Adiconis X."/>
            <person name="Fan L."/>
            <person name="Goldberg J.M."/>
            <person name="Levin J.Z."/>
            <person name="Young S."/>
            <person name="Zeng Q."/>
            <person name="Anikster Y."/>
            <person name="Bruce M."/>
            <person name="Wang M."/>
            <person name="Yin C."/>
            <person name="McCallum B."/>
            <person name="Szabo L.J."/>
            <person name="Hulbert S."/>
            <person name="Chen X."/>
            <person name="Fellers J.P."/>
        </authorList>
    </citation>
    <scope>NUCLEOTIDE SEQUENCE</scope>
    <source>
        <strain evidence="4">Isolate 1-1 / race 1 (BBBD)</strain>
        <strain evidence="3">isolate 1-1 / race 1 (BBBD)</strain>
    </source>
</reference>
<organism evidence="2">
    <name type="scientific">Puccinia triticina (isolate 1-1 / race 1 (BBBD))</name>
    <name type="common">Brown leaf rust fungus</name>
    <dbReference type="NCBI Taxonomy" id="630390"/>
    <lineage>
        <taxon>Eukaryota</taxon>
        <taxon>Fungi</taxon>
        <taxon>Dikarya</taxon>
        <taxon>Basidiomycota</taxon>
        <taxon>Pucciniomycotina</taxon>
        <taxon>Pucciniomycetes</taxon>
        <taxon>Pucciniales</taxon>
        <taxon>Pucciniaceae</taxon>
        <taxon>Puccinia</taxon>
    </lineage>
</organism>
<dbReference type="EnsemblFungi" id="PTTG_25921-t43_1">
    <property type="protein sequence ID" value="PTTG_25921-t43_1-p1"/>
    <property type="gene ID" value="PTTG_25921"/>
</dbReference>
<accession>A0A180GXY4</accession>
<name>A0A180GXY4_PUCT1</name>
<proteinExistence type="predicted"/>
<evidence type="ECO:0000256" key="1">
    <source>
        <dbReference type="SAM" id="SignalP"/>
    </source>
</evidence>
<reference evidence="2" key="2">
    <citation type="submission" date="2016-05" db="EMBL/GenBank/DDBJ databases">
        <title>Comparative analysis highlights variable genome content of wheat rusts and divergence of the mating loci.</title>
        <authorList>
            <person name="Cuomo C.A."/>
            <person name="Bakkeren G."/>
            <person name="Szabo L."/>
            <person name="Khalil H."/>
            <person name="Joly D."/>
            <person name="Goldberg J."/>
            <person name="Young S."/>
            <person name="Zeng Q."/>
            <person name="Fellers J."/>
        </authorList>
    </citation>
    <scope>NUCLEOTIDE SEQUENCE [LARGE SCALE GENOMIC DNA]</scope>
    <source>
        <strain evidence="2">1-1 BBBD Race 1</strain>
    </source>
</reference>
<reference evidence="2" key="1">
    <citation type="submission" date="2009-11" db="EMBL/GenBank/DDBJ databases">
        <authorList>
            <consortium name="The Broad Institute Genome Sequencing Platform"/>
            <person name="Ward D."/>
            <person name="Feldgarden M."/>
            <person name="Earl A."/>
            <person name="Young S.K."/>
            <person name="Zeng Q."/>
            <person name="Koehrsen M."/>
            <person name="Alvarado L."/>
            <person name="Berlin A."/>
            <person name="Bochicchio J."/>
            <person name="Borenstein D."/>
            <person name="Chapman S.B."/>
            <person name="Chen Z."/>
            <person name="Engels R."/>
            <person name="Freedman E."/>
            <person name="Gellesch M."/>
            <person name="Goldberg J."/>
            <person name="Griggs A."/>
            <person name="Gujja S."/>
            <person name="Heilman E."/>
            <person name="Heiman D."/>
            <person name="Hepburn T."/>
            <person name="Howarth C."/>
            <person name="Jen D."/>
            <person name="Larson L."/>
            <person name="Lewis B."/>
            <person name="Mehta T."/>
            <person name="Park D."/>
            <person name="Pearson M."/>
            <person name="Roberts A."/>
            <person name="Saif S."/>
            <person name="Shea T."/>
            <person name="Shenoy N."/>
            <person name="Sisk P."/>
            <person name="Stolte C."/>
            <person name="Sykes S."/>
            <person name="Thomson T."/>
            <person name="Walk T."/>
            <person name="White J."/>
            <person name="Yandava C."/>
            <person name="Izard J."/>
            <person name="Baranova O.V."/>
            <person name="Blanton J.M."/>
            <person name="Tanner A.C."/>
            <person name="Dewhirst F.E."/>
            <person name="Haas B."/>
            <person name="Nusbaum C."/>
            <person name="Birren B."/>
        </authorList>
    </citation>
    <scope>NUCLEOTIDE SEQUENCE [LARGE SCALE GENOMIC DNA]</scope>
    <source>
        <strain evidence="2">1-1 BBBD Race 1</strain>
    </source>
</reference>
<keyword evidence="4" id="KW-1185">Reference proteome</keyword>